<dbReference type="AlphaFoldDB" id="A0A9J2PI43"/>
<proteinExistence type="inferred from homology"/>
<keyword evidence="5" id="KW-1185">Reference proteome</keyword>
<dbReference type="GO" id="GO:0005730">
    <property type="term" value="C:nucleolus"/>
    <property type="evidence" value="ECO:0007669"/>
    <property type="project" value="TreeGrafter"/>
</dbReference>
<dbReference type="GO" id="GO:0030690">
    <property type="term" value="C:Noc1p-Noc2p complex"/>
    <property type="evidence" value="ECO:0007669"/>
    <property type="project" value="TreeGrafter"/>
</dbReference>
<feature type="compositionally biased region" description="Basic residues" evidence="4">
    <location>
        <begin position="685"/>
        <end position="698"/>
    </location>
</feature>
<dbReference type="PANTHER" id="PTHR12687:SF4">
    <property type="entry name" value="NUCLEOLAR COMPLEX PROTEIN 2 HOMOLOG"/>
    <property type="match status" value="1"/>
</dbReference>
<dbReference type="GO" id="GO:0042393">
    <property type="term" value="F:histone binding"/>
    <property type="evidence" value="ECO:0007669"/>
    <property type="project" value="TreeGrafter"/>
</dbReference>
<dbReference type="GO" id="GO:0005654">
    <property type="term" value="C:nucleoplasm"/>
    <property type="evidence" value="ECO:0007669"/>
    <property type="project" value="TreeGrafter"/>
</dbReference>
<feature type="region of interest" description="Disordered" evidence="4">
    <location>
        <begin position="1"/>
        <end position="48"/>
    </location>
</feature>
<dbReference type="GO" id="GO:0042273">
    <property type="term" value="P:ribosomal large subunit biogenesis"/>
    <property type="evidence" value="ECO:0007669"/>
    <property type="project" value="TreeGrafter"/>
</dbReference>
<dbReference type="Pfam" id="PF03715">
    <property type="entry name" value="Noc2"/>
    <property type="match status" value="1"/>
</dbReference>
<dbReference type="GO" id="GO:0030691">
    <property type="term" value="C:Noc2p-Noc3p complex"/>
    <property type="evidence" value="ECO:0007669"/>
    <property type="project" value="TreeGrafter"/>
</dbReference>
<reference evidence="6" key="1">
    <citation type="submission" date="2023-03" db="UniProtKB">
        <authorList>
            <consortium name="WormBaseParasite"/>
        </authorList>
    </citation>
    <scope>IDENTIFICATION</scope>
</reference>
<feature type="region of interest" description="Disordered" evidence="4">
    <location>
        <begin position="669"/>
        <end position="714"/>
    </location>
</feature>
<comment type="similarity">
    <text evidence="2">Belongs to the NOC2 family.</text>
</comment>
<evidence type="ECO:0000313" key="5">
    <source>
        <dbReference type="Proteomes" id="UP000036681"/>
    </source>
</evidence>
<dbReference type="Proteomes" id="UP000036681">
    <property type="component" value="Unplaced"/>
</dbReference>
<dbReference type="InterPro" id="IPR005343">
    <property type="entry name" value="Noc2"/>
</dbReference>
<dbReference type="PANTHER" id="PTHR12687">
    <property type="entry name" value="NUCLEOLAR COMPLEX 2 AND RAD4-RELATED"/>
    <property type="match status" value="1"/>
</dbReference>
<accession>A0A9J2PI43</accession>
<evidence type="ECO:0000256" key="2">
    <source>
        <dbReference type="ARBA" id="ARBA00005907"/>
    </source>
</evidence>
<evidence type="ECO:0000256" key="3">
    <source>
        <dbReference type="ARBA" id="ARBA00023242"/>
    </source>
</evidence>
<keyword evidence="3" id="KW-0539">Nucleus</keyword>
<dbReference type="GO" id="GO:0000122">
    <property type="term" value="P:negative regulation of transcription by RNA polymerase II"/>
    <property type="evidence" value="ECO:0007669"/>
    <property type="project" value="TreeGrafter"/>
</dbReference>
<comment type="subcellular location">
    <subcellularLocation>
        <location evidence="1">Nucleus</location>
    </subcellularLocation>
</comment>
<dbReference type="WBParaSite" id="ALUE_0000898401-mRNA-1">
    <property type="protein sequence ID" value="ALUE_0000898401-mRNA-1"/>
    <property type="gene ID" value="ALUE_0000898401"/>
</dbReference>
<evidence type="ECO:0000256" key="1">
    <source>
        <dbReference type="ARBA" id="ARBA00004123"/>
    </source>
</evidence>
<feature type="compositionally biased region" description="Basic residues" evidence="4">
    <location>
        <begin position="9"/>
        <end position="27"/>
    </location>
</feature>
<dbReference type="GO" id="GO:0003714">
    <property type="term" value="F:transcription corepressor activity"/>
    <property type="evidence" value="ECO:0007669"/>
    <property type="project" value="TreeGrafter"/>
</dbReference>
<sequence>MVELQTVSLKKKSKKVKSGQHPKRVNKRSPASESNLASGDGETSHKLTHQQELAAIAKNDPEFFKFLQQQDADLLHFNESDVDSISAGENGDVSVTAMESDADESATNETSKVSVDDDGRRIVDQPSVDALREAFVSSEKTPSWAVRAAVKAFMACVARVGANIDSPNLVINDDKVFEDVIRLCFRHLGASLYEVLGPTIKWTAKEEPGDREEFSSAVEGTCIDRYKRWRKWNAVAKQYLHALLLFLNEVQNADVVVCTLRAAAEVAELYVHFSRLSRSLIKAVVRIWGRKTLDCRLASMLVLCKVVRVSKHFYPTVLKSCYLEYVSNVREVTPETWSLITFMQKAFAEIVHIYPAVAFPYAFVYVRQLAIHLRNAMIAKRKELIQTIYNWQFMQCIYIWAEVIVRAYSIQHEETKAITELVYPLCQVIIATMRLYPSMKYVPLRLHCIKALLLLQVNCNVYIPTLSLAVQQLDDVGLTLKKKPSKGKGTMKNVHVNCLLKASSSQLEDAGFRQMLVEELFMVHLEAVYVLRSSCAFADIVRPFDGQIKRFLKSCMNADYVRLFKSLSSKISEHAKWVDAIVAAREVHLNDQFNLGSLEASLASSESPFAKFYQSWQACKVQKESTAQMFASKVTSKKEDSAKEDANGRKVARKWHEARTELPAEVQGNGNARDIHAGSGTTPKTTRKRKKLKAANKKVHNELTLEGDQNGTDDLVDFVMSDSE</sequence>
<name>A0A9J2PI43_ASCLU</name>
<organism evidence="5 6">
    <name type="scientific">Ascaris lumbricoides</name>
    <name type="common">Giant roundworm</name>
    <dbReference type="NCBI Taxonomy" id="6252"/>
    <lineage>
        <taxon>Eukaryota</taxon>
        <taxon>Metazoa</taxon>
        <taxon>Ecdysozoa</taxon>
        <taxon>Nematoda</taxon>
        <taxon>Chromadorea</taxon>
        <taxon>Rhabditida</taxon>
        <taxon>Spirurina</taxon>
        <taxon>Ascaridomorpha</taxon>
        <taxon>Ascaridoidea</taxon>
        <taxon>Ascarididae</taxon>
        <taxon>Ascaris</taxon>
    </lineage>
</organism>
<evidence type="ECO:0000256" key="4">
    <source>
        <dbReference type="SAM" id="MobiDB-lite"/>
    </source>
</evidence>
<protein>
    <submittedName>
        <fullName evidence="6">Nucleolar complex protein 2 homolog</fullName>
    </submittedName>
</protein>
<evidence type="ECO:0000313" key="6">
    <source>
        <dbReference type="WBParaSite" id="ALUE_0000898401-mRNA-1"/>
    </source>
</evidence>